<protein>
    <recommendedName>
        <fullName evidence="3">Lipoprotein</fullName>
    </recommendedName>
</protein>
<feature type="signal peptide" evidence="1">
    <location>
        <begin position="1"/>
        <end position="23"/>
    </location>
</feature>
<sequence>MQSRLVIALLASLILSSCDSVFSPEGWPVTVTEQREAVNHMVEHVKFTGSTADLTKQEKVLLTFLDDPKNVEAAIGVKSRENSHQWSTAEVYLVEPGKHVSVLCENGLEQKPVYFHYNKGEKTWYRVGNLEEKHSKGVPAVIVK</sequence>
<feature type="chain" id="PRO_5043714621" description="Lipoprotein" evidence="1">
    <location>
        <begin position="24"/>
        <end position="144"/>
    </location>
</feature>
<dbReference type="AlphaFoldDB" id="A0AAT9FIM0"/>
<evidence type="ECO:0000313" key="2">
    <source>
        <dbReference type="EMBL" id="BDS05916.1"/>
    </source>
</evidence>
<proteinExistence type="predicted"/>
<dbReference type="PROSITE" id="PS51257">
    <property type="entry name" value="PROKAR_LIPOPROTEIN"/>
    <property type="match status" value="1"/>
</dbReference>
<accession>A0AAT9FIM0</accession>
<name>A0AAT9FIM0_9BACT</name>
<gene>
    <name evidence="2" type="ORF">NT6N_09560</name>
</gene>
<evidence type="ECO:0008006" key="3">
    <source>
        <dbReference type="Google" id="ProtNLM"/>
    </source>
</evidence>
<dbReference type="EMBL" id="AP026866">
    <property type="protein sequence ID" value="BDS05916.1"/>
    <property type="molecule type" value="Genomic_DNA"/>
</dbReference>
<reference evidence="2" key="1">
    <citation type="submission" date="2024-07" db="EMBL/GenBank/DDBJ databases">
        <title>Complete genome sequence of Verrucomicrobiaceae bacterium NT6N.</title>
        <authorList>
            <person name="Huang C."/>
            <person name="Takami H."/>
            <person name="Hamasaki K."/>
        </authorList>
    </citation>
    <scope>NUCLEOTIDE SEQUENCE</scope>
    <source>
        <strain evidence="2">NT6N</strain>
    </source>
</reference>
<organism evidence="2">
    <name type="scientific">Oceaniferula spumae</name>
    <dbReference type="NCBI Taxonomy" id="2979115"/>
    <lineage>
        <taxon>Bacteria</taxon>
        <taxon>Pseudomonadati</taxon>
        <taxon>Verrucomicrobiota</taxon>
        <taxon>Verrucomicrobiia</taxon>
        <taxon>Verrucomicrobiales</taxon>
        <taxon>Verrucomicrobiaceae</taxon>
        <taxon>Oceaniferula</taxon>
    </lineage>
</organism>
<evidence type="ECO:0000256" key="1">
    <source>
        <dbReference type="SAM" id="SignalP"/>
    </source>
</evidence>
<keyword evidence="1" id="KW-0732">Signal</keyword>
<dbReference type="KEGG" id="osu:NT6N_09560"/>